<evidence type="ECO:0000313" key="2">
    <source>
        <dbReference type="Proteomes" id="UP000708208"/>
    </source>
</evidence>
<keyword evidence="2" id="KW-1185">Reference proteome</keyword>
<protein>
    <submittedName>
        <fullName evidence="1">Uncharacterized protein</fullName>
    </submittedName>
</protein>
<gene>
    <name evidence="1" type="ORF">AFUS01_LOCUS34674</name>
</gene>
<name>A0A8J2L3V5_9HEXA</name>
<evidence type="ECO:0000313" key="1">
    <source>
        <dbReference type="EMBL" id="CAG7824523.1"/>
    </source>
</evidence>
<reference evidence="1" key="1">
    <citation type="submission" date="2021-06" db="EMBL/GenBank/DDBJ databases">
        <authorList>
            <person name="Hodson N. C."/>
            <person name="Mongue J. A."/>
            <person name="Jaron S. K."/>
        </authorList>
    </citation>
    <scope>NUCLEOTIDE SEQUENCE</scope>
</reference>
<feature type="non-terminal residue" evidence="1">
    <location>
        <position position="1"/>
    </location>
</feature>
<comment type="caution">
    <text evidence="1">The sequence shown here is derived from an EMBL/GenBank/DDBJ whole genome shotgun (WGS) entry which is preliminary data.</text>
</comment>
<dbReference type="EMBL" id="CAJVCH010533162">
    <property type="protein sequence ID" value="CAG7824523.1"/>
    <property type="molecule type" value="Genomic_DNA"/>
</dbReference>
<sequence>TPYREWSI</sequence>
<organism evidence="1 2">
    <name type="scientific">Allacma fusca</name>
    <dbReference type="NCBI Taxonomy" id="39272"/>
    <lineage>
        <taxon>Eukaryota</taxon>
        <taxon>Metazoa</taxon>
        <taxon>Ecdysozoa</taxon>
        <taxon>Arthropoda</taxon>
        <taxon>Hexapoda</taxon>
        <taxon>Collembola</taxon>
        <taxon>Symphypleona</taxon>
        <taxon>Sminthuridae</taxon>
        <taxon>Allacma</taxon>
    </lineage>
</organism>
<proteinExistence type="predicted"/>
<accession>A0A8J2L3V5</accession>
<dbReference type="Proteomes" id="UP000708208">
    <property type="component" value="Unassembled WGS sequence"/>
</dbReference>